<dbReference type="EMBL" id="JAMZEG020000002">
    <property type="protein sequence ID" value="MDE8602970.1"/>
    <property type="molecule type" value="Genomic_DNA"/>
</dbReference>
<evidence type="ECO:0000313" key="3">
    <source>
        <dbReference type="Proteomes" id="UP001139522"/>
    </source>
</evidence>
<proteinExistence type="predicted"/>
<dbReference type="PANTHER" id="PTHR37951:SF1">
    <property type="entry name" value="TYPE VI SECRETION SYSTEM COMPONENT TSSA1"/>
    <property type="match status" value="1"/>
</dbReference>
<reference evidence="2" key="1">
    <citation type="submission" date="2023-01" db="EMBL/GenBank/DDBJ databases">
        <title>Psychroserpens sp. MSW6 and Marinomonas sp. RSW2, isolated from seawater.</title>
        <authorList>
            <person name="Kristyanto S."/>
            <person name="Jung J."/>
            <person name="Kim J.M."/>
            <person name="Jeon C.O."/>
        </authorList>
    </citation>
    <scope>NUCLEOTIDE SEQUENCE</scope>
    <source>
        <strain evidence="2">RSW2</strain>
    </source>
</reference>
<organism evidence="2 3">
    <name type="scientific">Marinomonas maritima</name>
    <dbReference type="NCBI Taxonomy" id="2940935"/>
    <lineage>
        <taxon>Bacteria</taxon>
        <taxon>Pseudomonadati</taxon>
        <taxon>Pseudomonadota</taxon>
        <taxon>Gammaproteobacteria</taxon>
        <taxon>Oceanospirillales</taxon>
        <taxon>Oceanospirillaceae</taxon>
        <taxon>Marinomonas</taxon>
    </lineage>
</organism>
<accession>A0ABT5WG14</accession>
<name>A0ABT5WG14_9GAMM</name>
<keyword evidence="3" id="KW-1185">Reference proteome</keyword>
<dbReference type="InterPro" id="IPR017740">
    <property type="entry name" value="TssA-like"/>
</dbReference>
<sequence>MELSSVLTPITQDAPAGFDIREHADFSEQYFTLRDLRNRIRAEERQVVQLEDLQGLTAEWEPIRDECLVVLSQCSKDVEVLAWLIEASIRLEGFQGLAQSLELADQLIRQYWGDMYPRPDEDGIQATLYPLSGLNGDNGEGTLIMPIRMAPFMYSNEQEPVLVWDYIKACELAQIQDQNKLKRRTDSGEKTIAQLQKLVHGNDLTAIRATADAVHAAKESFISLESFLNDMCGFDAPPTSAIKNTLSVAQEALKVIAHIEARSVDPEDIPESEEVEESDQIESKPITRVGAIDPASYYPASREEALVMTSRLSLFFENTEPHSPLSHQMKRVERWGRMSLAELMEELLDDDNARQQFFRLIGLNPNTGS</sequence>
<dbReference type="PANTHER" id="PTHR37951">
    <property type="entry name" value="CYTOPLASMIC PROTEIN-RELATED"/>
    <property type="match status" value="1"/>
</dbReference>
<dbReference type="InterPro" id="IPR010657">
    <property type="entry name" value="ImpA_N"/>
</dbReference>
<feature type="domain" description="ImpA N-terminal" evidence="1">
    <location>
        <begin position="7"/>
        <end position="135"/>
    </location>
</feature>
<evidence type="ECO:0000259" key="1">
    <source>
        <dbReference type="Pfam" id="PF06812"/>
    </source>
</evidence>
<gene>
    <name evidence="2" type="primary">tssA</name>
    <name evidence="2" type="ORF">M3I01_008540</name>
</gene>
<protein>
    <submittedName>
        <fullName evidence="2">Type VI secretion system protein TssA</fullName>
    </submittedName>
</protein>
<dbReference type="Proteomes" id="UP001139522">
    <property type="component" value="Unassembled WGS sequence"/>
</dbReference>
<dbReference type="RefSeq" id="WP_255895373.1">
    <property type="nucleotide sequence ID" value="NZ_JAMZEG020000002.1"/>
</dbReference>
<comment type="caution">
    <text evidence="2">The sequence shown here is derived from an EMBL/GenBank/DDBJ whole genome shotgun (WGS) entry which is preliminary data.</text>
</comment>
<evidence type="ECO:0000313" key="2">
    <source>
        <dbReference type="EMBL" id="MDE8602970.1"/>
    </source>
</evidence>
<dbReference type="Pfam" id="PF06812">
    <property type="entry name" value="ImpA_N"/>
    <property type="match status" value="1"/>
</dbReference>
<dbReference type="NCBIfam" id="TIGR03363">
    <property type="entry name" value="VI_chp_8"/>
    <property type="match status" value="1"/>
</dbReference>